<dbReference type="Pfam" id="PF01979">
    <property type="entry name" value="Amidohydro_1"/>
    <property type="match status" value="1"/>
</dbReference>
<protein>
    <recommendedName>
        <fullName evidence="1">Amidohydrolase-related domain-containing protein</fullName>
    </recommendedName>
</protein>
<dbReference type="SUPFAM" id="SSF51556">
    <property type="entry name" value="Metallo-dependent hydrolases"/>
    <property type="match status" value="1"/>
</dbReference>
<gene>
    <name evidence="2" type="ORF">Cfor_10691</name>
</gene>
<feature type="domain" description="Amidohydrolase-related" evidence="1">
    <location>
        <begin position="2"/>
        <end position="104"/>
    </location>
</feature>
<keyword evidence="3" id="KW-1185">Reference proteome</keyword>
<feature type="non-terminal residue" evidence="2">
    <location>
        <position position="1"/>
    </location>
</feature>
<dbReference type="GO" id="GO:0004038">
    <property type="term" value="F:allantoinase activity"/>
    <property type="evidence" value="ECO:0007669"/>
    <property type="project" value="TreeGrafter"/>
</dbReference>
<organism evidence="2 3">
    <name type="scientific">Coptotermes formosanus</name>
    <name type="common">Formosan subterranean termite</name>
    <dbReference type="NCBI Taxonomy" id="36987"/>
    <lineage>
        <taxon>Eukaryota</taxon>
        <taxon>Metazoa</taxon>
        <taxon>Ecdysozoa</taxon>
        <taxon>Arthropoda</taxon>
        <taxon>Hexapoda</taxon>
        <taxon>Insecta</taxon>
        <taxon>Pterygota</taxon>
        <taxon>Neoptera</taxon>
        <taxon>Polyneoptera</taxon>
        <taxon>Dictyoptera</taxon>
        <taxon>Blattodea</taxon>
        <taxon>Blattoidea</taxon>
        <taxon>Termitoidae</taxon>
        <taxon>Rhinotermitidae</taxon>
        <taxon>Coptotermes</taxon>
    </lineage>
</organism>
<dbReference type="InterPro" id="IPR050138">
    <property type="entry name" value="DHOase/Allantoinase_Hydrolase"/>
</dbReference>
<dbReference type="PANTHER" id="PTHR43668">
    <property type="entry name" value="ALLANTOINASE"/>
    <property type="match status" value="1"/>
</dbReference>
<evidence type="ECO:0000313" key="3">
    <source>
        <dbReference type="Proteomes" id="UP000502823"/>
    </source>
</evidence>
<dbReference type="InParanoid" id="A0A6L2PWX6"/>
<accession>A0A6L2PWX6</accession>
<name>A0A6L2PWX6_COPFO</name>
<evidence type="ECO:0000259" key="1">
    <source>
        <dbReference type="Pfam" id="PF01979"/>
    </source>
</evidence>
<dbReference type="OrthoDB" id="1924787at2759"/>
<dbReference type="Proteomes" id="UP000502823">
    <property type="component" value="Unassembled WGS sequence"/>
</dbReference>
<dbReference type="GO" id="GO:0006145">
    <property type="term" value="P:purine nucleobase catabolic process"/>
    <property type="evidence" value="ECO:0007669"/>
    <property type="project" value="TreeGrafter"/>
</dbReference>
<dbReference type="PANTHER" id="PTHR43668:SF2">
    <property type="entry name" value="ALLANTOINASE"/>
    <property type="match status" value="1"/>
</dbReference>
<evidence type="ECO:0000313" key="2">
    <source>
        <dbReference type="EMBL" id="GFG34247.1"/>
    </source>
</evidence>
<dbReference type="InterPro" id="IPR006680">
    <property type="entry name" value="Amidohydro-rel"/>
</dbReference>
<proteinExistence type="predicted"/>
<dbReference type="InterPro" id="IPR032466">
    <property type="entry name" value="Metal_Hydrolase"/>
</dbReference>
<dbReference type="InterPro" id="IPR011059">
    <property type="entry name" value="Metal-dep_hydrolase_composite"/>
</dbReference>
<dbReference type="AlphaFoldDB" id="A0A6L2PWX6"/>
<reference evidence="3" key="1">
    <citation type="submission" date="2020-01" db="EMBL/GenBank/DDBJ databases">
        <title>Draft genome sequence of the Termite Coptotermes fromosanus.</title>
        <authorList>
            <person name="Itakura S."/>
            <person name="Yosikawa Y."/>
            <person name="Umezawa K."/>
        </authorList>
    </citation>
    <scope>NUCLEOTIDE SEQUENCE [LARGE SCALE GENOMIC DNA]</scope>
</reference>
<dbReference type="SUPFAM" id="SSF51338">
    <property type="entry name" value="Composite domain of metallo-dependent hydrolases"/>
    <property type="match status" value="1"/>
</dbReference>
<dbReference type="Gene3D" id="3.20.20.140">
    <property type="entry name" value="Metal-dependent hydrolases"/>
    <property type="match status" value="1"/>
</dbReference>
<sequence>ERLWAALASGDLDMVVSDHSPCIPEMKQTGDDEGNFLSAWGGIASLQFGLSLFWTEAKKRGFSIADVSQFLSHNPSKLCGLQDTKGQLKEGMDADLVIWDPEAKFQVCSIIVLTISNTYE</sequence>
<comment type="caution">
    <text evidence="2">The sequence shown here is derived from an EMBL/GenBank/DDBJ whole genome shotgun (WGS) entry which is preliminary data.</text>
</comment>
<dbReference type="EMBL" id="BLKM01000470">
    <property type="protein sequence ID" value="GFG34247.1"/>
    <property type="molecule type" value="Genomic_DNA"/>
</dbReference>
<dbReference type="GO" id="GO:0005737">
    <property type="term" value="C:cytoplasm"/>
    <property type="evidence" value="ECO:0007669"/>
    <property type="project" value="TreeGrafter"/>
</dbReference>